<gene>
    <name evidence="1" type="ORF">FF38_06827</name>
</gene>
<keyword evidence="2" id="KW-1185">Reference proteome</keyword>
<dbReference type="EMBL" id="JRES01000827">
    <property type="protein sequence ID" value="KNC28032.1"/>
    <property type="molecule type" value="Genomic_DNA"/>
</dbReference>
<dbReference type="Proteomes" id="UP000037069">
    <property type="component" value="Unassembled WGS sequence"/>
</dbReference>
<evidence type="ECO:0000313" key="2">
    <source>
        <dbReference type="Proteomes" id="UP000037069"/>
    </source>
</evidence>
<reference evidence="1 2" key="1">
    <citation type="journal article" date="2015" name="Nat. Commun.">
        <title>Lucilia cuprina genome unlocks parasitic fly biology to underpin future interventions.</title>
        <authorList>
            <person name="Anstead C.A."/>
            <person name="Korhonen P.K."/>
            <person name="Young N.D."/>
            <person name="Hall R.S."/>
            <person name="Jex A.R."/>
            <person name="Murali S.C."/>
            <person name="Hughes D.S."/>
            <person name="Lee S.F."/>
            <person name="Perry T."/>
            <person name="Stroehlein A.J."/>
            <person name="Ansell B.R."/>
            <person name="Breugelmans B."/>
            <person name="Hofmann A."/>
            <person name="Qu J."/>
            <person name="Dugan S."/>
            <person name="Lee S.L."/>
            <person name="Chao H."/>
            <person name="Dinh H."/>
            <person name="Han Y."/>
            <person name="Doddapaneni H.V."/>
            <person name="Worley K.C."/>
            <person name="Muzny D.M."/>
            <person name="Ioannidis P."/>
            <person name="Waterhouse R.M."/>
            <person name="Zdobnov E.M."/>
            <person name="James P.J."/>
            <person name="Bagnall N.H."/>
            <person name="Kotze A.C."/>
            <person name="Gibbs R.A."/>
            <person name="Richards S."/>
            <person name="Batterham P."/>
            <person name="Gasser R.B."/>
        </authorList>
    </citation>
    <scope>NUCLEOTIDE SEQUENCE [LARGE SCALE GENOMIC DNA]</scope>
    <source>
        <strain evidence="1 2">LS</strain>
        <tissue evidence="1">Full body</tissue>
    </source>
</reference>
<evidence type="ECO:0000313" key="1">
    <source>
        <dbReference type="EMBL" id="KNC28032.1"/>
    </source>
</evidence>
<dbReference type="AlphaFoldDB" id="A0A0L0C713"/>
<organism evidence="1 2">
    <name type="scientific">Lucilia cuprina</name>
    <name type="common">Green bottle fly</name>
    <name type="synonym">Australian sheep blowfly</name>
    <dbReference type="NCBI Taxonomy" id="7375"/>
    <lineage>
        <taxon>Eukaryota</taxon>
        <taxon>Metazoa</taxon>
        <taxon>Ecdysozoa</taxon>
        <taxon>Arthropoda</taxon>
        <taxon>Hexapoda</taxon>
        <taxon>Insecta</taxon>
        <taxon>Pterygota</taxon>
        <taxon>Neoptera</taxon>
        <taxon>Endopterygota</taxon>
        <taxon>Diptera</taxon>
        <taxon>Brachycera</taxon>
        <taxon>Muscomorpha</taxon>
        <taxon>Oestroidea</taxon>
        <taxon>Calliphoridae</taxon>
        <taxon>Luciliinae</taxon>
        <taxon>Lucilia</taxon>
    </lineage>
</organism>
<protein>
    <submittedName>
        <fullName evidence="1">Uncharacterized protein</fullName>
    </submittedName>
</protein>
<name>A0A0L0C713_LUCCU</name>
<proteinExistence type="predicted"/>
<comment type="caution">
    <text evidence="1">The sequence shown here is derived from an EMBL/GenBank/DDBJ whole genome shotgun (WGS) entry which is preliminary data.</text>
</comment>
<sequence length="157" mass="17307">MKILKNREIVKNTWALVISKFKSFISIESVQVVEQSENYFADTDGTFNNIKIDALEFQFNSKDHCIRRRVKMATTNGRTLDDGWALVRADDAGETDVVDDGDDNNNCVDVDCDGRIFDEYNASSVDEDDLTIVVGAFVVEAAAVVADIVASVALSDS</sequence>
<accession>A0A0L0C713</accession>